<dbReference type="AlphaFoldDB" id="A0A1Y1QV49"/>
<gene>
    <name evidence="2" type="ORF">BWK73_09360</name>
</gene>
<dbReference type="EMBL" id="MTEJ01000027">
    <property type="protein sequence ID" value="OQX14592.1"/>
    <property type="molecule type" value="Genomic_DNA"/>
</dbReference>
<keyword evidence="1" id="KW-0472">Membrane</keyword>
<accession>A0A1Y1QV49</accession>
<evidence type="ECO:0000313" key="3">
    <source>
        <dbReference type="Proteomes" id="UP000192491"/>
    </source>
</evidence>
<organism evidence="2 3">
    <name type="scientific">Thiothrix lacustris</name>
    <dbReference type="NCBI Taxonomy" id="525917"/>
    <lineage>
        <taxon>Bacteria</taxon>
        <taxon>Pseudomonadati</taxon>
        <taxon>Pseudomonadota</taxon>
        <taxon>Gammaproteobacteria</taxon>
        <taxon>Thiotrichales</taxon>
        <taxon>Thiotrichaceae</taxon>
        <taxon>Thiothrix</taxon>
    </lineage>
</organism>
<proteinExistence type="predicted"/>
<reference evidence="2 3" key="1">
    <citation type="submission" date="2017-01" db="EMBL/GenBank/DDBJ databases">
        <title>Novel large sulfur bacteria in the metagenomes of groundwater-fed chemosynthetic microbial mats in the Lake Huron basin.</title>
        <authorList>
            <person name="Sharrar A.M."/>
            <person name="Flood B.E."/>
            <person name="Bailey J.V."/>
            <person name="Jones D.S."/>
            <person name="Biddanda B."/>
            <person name="Ruberg S.A."/>
            <person name="Marcus D.N."/>
            <person name="Dick G.J."/>
        </authorList>
    </citation>
    <scope>NUCLEOTIDE SEQUENCE [LARGE SCALE GENOMIC DNA]</scope>
    <source>
        <strain evidence="2">A8</strain>
    </source>
</reference>
<keyword evidence="1" id="KW-1133">Transmembrane helix</keyword>
<feature type="transmembrane region" description="Helical" evidence="1">
    <location>
        <begin position="102"/>
        <end position="120"/>
    </location>
</feature>
<evidence type="ECO:0000313" key="2">
    <source>
        <dbReference type="EMBL" id="OQX14592.1"/>
    </source>
</evidence>
<name>A0A1Y1QV49_9GAMM</name>
<evidence type="ECO:0008006" key="4">
    <source>
        <dbReference type="Google" id="ProtNLM"/>
    </source>
</evidence>
<comment type="caution">
    <text evidence="2">The sequence shown here is derived from an EMBL/GenBank/DDBJ whole genome shotgun (WGS) entry which is preliminary data.</text>
</comment>
<dbReference type="Proteomes" id="UP000192491">
    <property type="component" value="Unassembled WGS sequence"/>
</dbReference>
<protein>
    <recommendedName>
        <fullName evidence="4">Transposase IS4-like domain-containing protein</fullName>
    </recommendedName>
</protein>
<keyword evidence="1" id="KW-0812">Transmembrane</keyword>
<evidence type="ECO:0000256" key="1">
    <source>
        <dbReference type="SAM" id="Phobius"/>
    </source>
</evidence>
<sequence>MVRHWTGKHHVTDTYRFARHLPLRDGDNALRVNWFSLSSVRDDGKCLYHNDFATSHPVTTGKVVNLVKAGRCRWKIENENNNTLKTKGYHFEHNFGHGKQHLANLLATLALLAYLVHTVIDLMDDRFRTLLHKIGLTGTPV</sequence>